<dbReference type="AlphaFoldDB" id="A0A8H6RKL9"/>
<proteinExistence type="predicted"/>
<protein>
    <submittedName>
        <fullName evidence="1">Uncharacterized protein</fullName>
    </submittedName>
</protein>
<name>A0A8H6RKL9_9PEZI</name>
<dbReference type="EMBL" id="JABCIY010000109">
    <property type="protein sequence ID" value="KAF7192754.1"/>
    <property type="molecule type" value="Genomic_DNA"/>
</dbReference>
<keyword evidence="2" id="KW-1185">Reference proteome</keyword>
<dbReference type="OrthoDB" id="3941563at2759"/>
<gene>
    <name evidence="1" type="ORF">HII31_05895</name>
</gene>
<reference evidence="1" key="1">
    <citation type="submission" date="2020-04" db="EMBL/GenBank/DDBJ databases">
        <title>Draft genome resource of the tomato pathogen Pseudocercospora fuligena.</title>
        <authorList>
            <person name="Zaccaron A."/>
        </authorList>
    </citation>
    <scope>NUCLEOTIDE SEQUENCE</scope>
    <source>
        <strain evidence="1">PF001</strain>
    </source>
</reference>
<dbReference type="Proteomes" id="UP000660729">
    <property type="component" value="Unassembled WGS sequence"/>
</dbReference>
<comment type="caution">
    <text evidence="1">The sequence shown here is derived from an EMBL/GenBank/DDBJ whole genome shotgun (WGS) entry which is preliminary data.</text>
</comment>
<evidence type="ECO:0000313" key="2">
    <source>
        <dbReference type="Proteomes" id="UP000660729"/>
    </source>
</evidence>
<accession>A0A8H6RKL9</accession>
<sequence length="167" mass="19135">MEHSPAVCLRLISDNLSEVNDHHCSLCLFFHGSDKTCRHERSSTPRILRSETPFSDCSFYTCRTAASRISTSSLQSDSSGSSTSTIKARIQITTADVKRQSLRRKQSPTYASLRELNHSQENLIDLRTRESEEHLQAVYERQIMQYLNSDMLRRTSFDGGDIWTIEE</sequence>
<organism evidence="1 2">
    <name type="scientific">Pseudocercospora fuligena</name>
    <dbReference type="NCBI Taxonomy" id="685502"/>
    <lineage>
        <taxon>Eukaryota</taxon>
        <taxon>Fungi</taxon>
        <taxon>Dikarya</taxon>
        <taxon>Ascomycota</taxon>
        <taxon>Pezizomycotina</taxon>
        <taxon>Dothideomycetes</taxon>
        <taxon>Dothideomycetidae</taxon>
        <taxon>Mycosphaerellales</taxon>
        <taxon>Mycosphaerellaceae</taxon>
        <taxon>Pseudocercospora</taxon>
    </lineage>
</organism>
<evidence type="ECO:0000313" key="1">
    <source>
        <dbReference type="EMBL" id="KAF7192754.1"/>
    </source>
</evidence>